<dbReference type="InterPro" id="IPR006186">
    <property type="entry name" value="Ser/Thr-sp_prot-phosphatase"/>
</dbReference>
<evidence type="ECO:0000313" key="10">
    <source>
        <dbReference type="EMBL" id="QCI18704.1"/>
    </source>
</evidence>
<evidence type="ECO:0000313" key="11">
    <source>
        <dbReference type="Proteomes" id="UP000298791"/>
    </source>
</evidence>
<gene>
    <name evidence="10" type="ORF">D9V64_00720</name>
</gene>
<evidence type="ECO:0000256" key="7">
    <source>
        <dbReference type="ARBA" id="ARBA00033210"/>
    </source>
</evidence>
<evidence type="ECO:0000256" key="1">
    <source>
        <dbReference type="ARBA" id="ARBA00003413"/>
    </source>
</evidence>
<evidence type="ECO:0000259" key="9">
    <source>
        <dbReference type="Pfam" id="PF00149"/>
    </source>
</evidence>
<dbReference type="InterPro" id="IPR004617">
    <property type="entry name" value="ApaH"/>
</dbReference>
<dbReference type="CDD" id="cd07422">
    <property type="entry name" value="MPP_ApaH"/>
    <property type="match status" value="1"/>
</dbReference>
<dbReference type="RefSeq" id="WP_158366344.1">
    <property type="nucleotide sequence ID" value="NZ_CP034885.1"/>
</dbReference>
<dbReference type="SUPFAM" id="SSF56300">
    <property type="entry name" value="Metallo-dependent phosphatases"/>
    <property type="match status" value="1"/>
</dbReference>
<dbReference type="InterPro" id="IPR029052">
    <property type="entry name" value="Metallo-depent_PP-like"/>
</dbReference>
<dbReference type="EMBL" id="CP034885">
    <property type="protein sequence ID" value="QCI18704.1"/>
    <property type="molecule type" value="Genomic_DNA"/>
</dbReference>
<sequence>MSIYFISDIHGCYKELKLLLKKSHFNINNDYLWIAGDLVSRGRNSLEVMRYLYSIKDRIKVVLGNHDLNLIAVYSGIQKNKKENYFDDFLSAHDSDQLINWLRSQSILKIDKKQKIIMVHAGISPQLNLQVAQECSLEIEACLLSNNYPLFLKSVLNNKISYWDSNYKKIDQLRYGINVFTRIRYCYPDGKLNLTCKQSPSIVKYPLLPWFLISNEYIKKYSIIFGHWSSLKGTNVPSQFFPLDHGCCWGGELSILRWEDKKYFHQSYQR</sequence>
<dbReference type="PANTHER" id="PTHR40942">
    <property type="match status" value="1"/>
</dbReference>
<dbReference type="GO" id="GO:0008803">
    <property type="term" value="F:bis(5'-nucleosyl)-tetraphosphatase (symmetrical) activity"/>
    <property type="evidence" value="ECO:0007669"/>
    <property type="project" value="UniProtKB-EC"/>
</dbReference>
<dbReference type="AlphaFoldDB" id="A0A4D6XVR7"/>
<accession>A0A4D6XVR7</accession>
<evidence type="ECO:0000256" key="4">
    <source>
        <dbReference type="ARBA" id="ARBA00022801"/>
    </source>
</evidence>
<dbReference type="NCBIfam" id="TIGR00668">
    <property type="entry name" value="apaH"/>
    <property type="match status" value="1"/>
</dbReference>
<reference evidence="10 11" key="1">
    <citation type="submission" date="2018-12" db="EMBL/GenBank/DDBJ databases">
        <authorList>
            <person name="Chong R.A."/>
        </authorList>
    </citation>
    <scope>NUCLEOTIDE SEQUENCE [LARGE SCALE GENOMIC DNA]</scope>
    <source>
        <strain evidence="10 11">Ane</strain>
    </source>
</reference>
<dbReference type="PIRSF" id="PIRSF000903">
    <property type="entry name" value="B5n-ttraPtase_sm"/>
    <property type="match status" value="1"/>
</dbReference>
<dbReference type="NCBIfam" id="NF001204">
    <property type="entry name" value="PRK00166.1"/>
    <property type="match status" value="1"/>
</dbReference>
<evidence type="ECO:0000256" key="5">
    <source>
        <dbReference type="ARBA" id="ARBA00031248"/>
    </source>
</evidence>
<reference evidence="10 11" key="2">
    <citation type="submission" date="2019-05" db="EMBL/GenBank/DDBJ databases">
        <title>Genome evolution of the obligate endosymbiont Buchnera aphidicola.</title>
        <authorList>
            <person name="Moran N.A."/>
        </authorList>
    </citation>
    <scope>NUCLEOTIDE SEQUENCE [LARGE SCALE GENOMIC DNA]</scope>
    <source>
        <strain evidence="10 11">Ane</strain>
    </source>
</reference>
<dbReference type="InterPro" id="IPR004843">
    <property type="entry name" value="Calcineurin-like_PHP"/>
</dbReference>
<evidence type="ECO:0000256" key="6">
    <source>
        <dbReference type="ARBA" id="ARBA00032248"/>
    </source>
</evidence>
<dbReference type="PANTHER" id="PTHR40942:SF4">
    <property type="entry name" value="CYTOCHROME C5"/>
    <property type="match status" value="1"/>
</dbReference>
<proteinExistence type="inferred from homology"/>
<evidence type="ECO:0000256" key="2">
    <source>
        <dbReference type="ARBA" id="ARBA00005419"/>
    </source>
</evidence>
<evidence type="ECO:0000256" key="3">
    <source>
        <dbReference type="ARBA" id="ARBA00012506"/>
    </source>
</evidence>
<keyword evidence="4 10" id="KW-0378">Hydrolase</keyword>
<evidence type="ECO:0000256" key="8">
    <source>
        <dbReference type="ARBA" id="ARBA00049417"/>
    </source>
</evidence>
<dbReference type="Pfam" id="PF00149">
    <property type="entry name" value="Metallophos"/>
    <property type="match status" value="1"/>
</dbReference>
<comment type="similarity">
    <text evidence="2">Belongs to the Ap4A hydrolase family.</text>
</comment>
<dbReference type="Gene3D" id="3.60.21.10">
    <property type="match status" value="1"/>
</dbReference>
<protein>
    <recommendedName>
        <fullName evidence="3">bis(5'-nucleosyl)-tetraphosphatase (symmetrical)</fullName>
        <ecNumber evidence="3">3.6.1.41</ecNumber>
    </recommendedName>
    <alternativeName>
        <fullName evidence="6">Ap4A hydrolase</fullName>
    </alternativeName>
    <alternativeName>
        <fullName evidence="5">Diadenosine 5',5'''-P1,P4-tetraphosphate pyrophosphohydrolase</fullName>
    </alternativeName>
    <alternativeName>
        <fullName evidence="7">Diadenosine tetraphosphatase</fullName>
    </alternativeName>
</protein>
<dbReference type="Proteomes" id="UP000298791">
    <property type="component" value="Chromosome"/>
</dbReference>
<organism evidence="10 11">
    <name type="scientific">Buchnera aphidicola</name>
    <name type="common">Aphis nerii</name>
    <dbReference type="NCBI Taxonomy" id="1241835"/>
    <lineage>
        <taxon>Bacteria</taxon>
        <taxon>Pseudomonadati</taxon>
        <taxon>Pseudomonadota</taxon>
        <taxon>Gammaproteobacteria</taxon>
        <taxon>Enterobacterales</taxon>
        <taxon>Erwiniaceae</taxon>
        <taxon>Buchnera</taxon>
    </lineage>
</organism>
<name>A0A4D6XVR7_9GAMM</name>
<comment type="catalytic activity">
    <reaction evidence="8">
        <text>P(1),P(4)-bis(5'-adenosyl) tetraphosphate + H2O = 2 ADP + 2 H(+)</text>
        <dbReference type="Rhea" id="RHEA:24252"/>
        <dbReference type="ChEBI" id="CHEBI:15377"/>
        <dbReference type="ChEBI" id="CHEBI:15378"/>
        <dbReference type="ChEBI" id="CHEBI:58141"/>
        <dbReference type="ChEBI" id="CHEBI:456216"/>
        <dbReference type="EC" id="3.6.1.41"/>
    </reaction>
</comment>
<dbReference type="EC" id="3.6.1.41" evidence="3"/>
<dbReference type="OrthoDB" id="9807890at2"/>
<feature type="domain" description="Calcineurin-like phosphoesterase" evidence="9">
    <location>
        <begin position="1"/>
        <end position="129"/>
    </location>
</feature>
<dbReference type="PRINTS" id="PR00114">
    <property type="entry name" value="STPHPHTASE"/>
</dbReference>
<comment type="function">
    <text evidence="1">Hydrolyzes diadenosine 5',5'''-P1,P4-tetraphosphate to yield ADP.</text>
</comment>